<evidence type="ECO:0000313" key="9">
    <source>
        <dbReference type="EMBL" id="TKA33291.1"/>
    </source>
</evidence>
<feature type="transmembrane region" description="Helical" evidence="8">
    <location>
        <begin position="12"/>
        <end position="35"/>
    </location>
</feature>
<dbReference type="GO" id="GO:0015204">
    <property type="term" value="F:urea transmembrane transporter activity"/>
    <property type="evidence" value="ECO:0007669"/>
    <property type="project" value="InterPro"/>
</dbReference>
<dbReference type="Gene3D" id="1.20.1730.10">
    <property type="entry name" value="Sodium/glucose cotransporter"/>
    <property type="match status" value="1"/>
</dbReference>
<dbReference type="InterPro" id="IPR001734">
    <property type="entry name" value="Na/solute_symporter"/>
</dbReference>
<feature type="transmembrane region" description="Helical" evidence="8">
    <location>
        <begin position="427"/>
        <end position="448"/>
    </location>
</feature>
<dbReference type="InterPro" id="IPR031155">
    <property type="entry name" value="DUR"/>
</dbReference>
<gene>
    <name evidence="9" type="ORF">B0A50_00844</name>
</gene>
<protein>
    <recommendedName>
        <fullName evidence="11">Urea active transporter</fullName>
    </recommendedName>
</protein>
<keyword evidence="3" id="KW-0813">Transport</keyword>
<feature type="transmembrane region" description="Helical" evidence="8">
    <location>
        <begin position="194"/>
        <end position="213"/>
    </location>
</feature>
<dbReference type="CDD" id="cd11476">
    <property type="entry name" value="SLC5sbd_DUR3"/>
    <property type="match status" value="1"/>
</dbReference>
<dbReference type="NCBIfam" id="TIGR00813">
    <property type="entry name" value="sss"/>
    <property type="match status" value="1"/>
</dbReference>
<feature type="transmembrane region" description="Helical" evidence="8">
    <location>
        <begin position="127"/>
        <end position="151"/>
    </location>
</feature>
<comment type="caution">
    <text evidence="9">The sequence shown here is derived from an EMBL/GenBank/DDBJ whole genome shotgun (WGS) entry which is preliminary data.</text>
</comment>
<comment type="subcellular location">
    <subcellularLocation>
        <location evidence="1">Membrane</location>
        <topology evidence="1">Multi-pass membrane protein</topology>
    </subcellularLocation>
</comment>
<accession>A0A4U0UCQ4</accession>
<feature type="transmembrane region" description="Helical" evidence="8">
    <location>
        <begin position="287"/>
        <end position="315"/>
    </location>
</feature>
<evidence type="ECO:0000256" key="8">
    <source>
        <dbReference type="SAM" id="Phobius"/>
    </source>
</evidence>
<organism evidence="9 10">
    <name type="scientific">Salinomyces thailandicus</name>
    <dbReference type="NCBI Taxonomy" id="706561"/>
    <lineage>
        <taxon>Eukaryota</taxon>
        <taxon>Fungi</taxon>
        <taxon>Dikarya</taxon>
        <taxon>Ascomycota</taxon>
        <taxon>Pezizomycotina</taxon>
        <taxon>Dothideomycetes</taxon>
        <taxon>Dothideomycetidae</taxon>
        <taxon>Mycosphaerellales</taxon>
        <taxon>Teratosphaeriaceae</taxon>
        <taxon>Salinomyces</taxon>
    </lineage>
</organism>
<dbReference type="PROSITE" id="PS50283">
    <property type="entry name" value="NA_SOLUT_SYMP_3"/>
    <property type="match status" value="1"/>
</dbReference>
<name>A0A4U0UCQ4_9PEZI</name>
<feature type="transmembrane region" description="Helical" evidence="8">
    <location>
        <begin position="254"/>
        <end position="275"/>
    </location>
</feature>
<dbReference type="InterPro" id="IPR038377">
    <property type="entry name" value="Na/Glc_symporter_sf"/>
</dbReference>
<evidence type="ECO:0000256" key="1">
    <source>
        <dbReference type="ARBA" id="ARBA00004141"/>
    </source>
</evidence>
<comment type="similarity">
    <text evidence="2 7">Belongs to the sodium:solute symporter (SSF) (TC 2.A.21) family.</text>
</comment>
<dbReference type="Pfam" id="PF00474">
    <property type="entry name" value="SSF"/>
    <property type="match status" value="1"/>
</dbReference>
<evidence type="ECO:0000256" key="3">
    <source>
        <dbReference type="ARBA" id="ARBA00022448"/>
    </source>
</evidence>
<dbReference type="FunFam" id="1.20.1730.10:FF:000006">
    <property type="entry name" value="Urea active transporter"/>
    <property type="match status" value="1"/>
</dbReference>
<keyword evidence="4 8" id="KW-0812">Transmembrane</keyword>
<dbReference type="Proteomes" id="UP000308549">
    <property type="component" value="Unassembled WGS sequence"/>
</dbReference>
<dbReference type="OrthoDB" id="6132759at2759"/>
<feature type="transmembrane region" description="Helical" evidence="8">
    <location>
        <begin position="88"/>
        <end position="107"/>
    </location>
</feature>
<keyword evidence="5 8" id="KW-1133">Transmembrane helix</keyword>
<evidence type="ECO:0008006" key="11">
    <source>
        <dbReference type="Google" id="ProtNLM"/>
    </source>
</evidence>
<feature type="transmembrane region" description="Helical" evidence="8">
    <location>
        <begin position="611"/>
        <end position="636"/>
    </location>
</feature>
<feature type="transmembrane region" description="Helical" evidence="8">
    <location>
        <begin position="581"/>
        <end position="599"/>
    </location>
</feature>
<dbReference type="GO" id="GO:0015606">
    <property type="term" value="F:spermidine transmembrane transporter activity"/>
    <property type="evidence" value="ECO:0007669"/>
    <property type="project" value="TreeGrafter"/>
</dbReference>
<keyword evidence="10" id="KW-1185">Reference proteome</keyword>
<feature type="transmembrane region" description="Helical" evidence="8">
    <location>
        <begin position="455"/>
        <end position="474"/>
    </location>
</feature>
<dbReference type="PANTHER" id="PTHR46154:SF4">
    <property type="entry name" value="UREA ACTIVE TRANSPORTER"/>
    <property type="match status" value="1"/>
</dbReference>
<feature type="transmembrane region" description="Helical" evidence="8">
    <location>
        <begin position="494"/>
        <end position="515"/>
    </location>
</feature>
<dbReference type="AlphaFoldDB" id="A0A4U0UCQ4"/>
<evidence type="ECO:0000256" key="6">
    <source>
        <dbReference type="ARBA" id="ARBA00023136"/>
    </source>
</evidence>
<feature type="transmembrane region" description="Helical" evidence="8">
    <location>
        <begin position="163"/>
        <end position="182"/>
    </location>
</feature>
<evidence type="ECO:0000256" key="2">
    <source>
        <dbReference type="ARBA" id="ARBA00006434"/>
    </source>
</evidence>
<sequence length="695" mass="73853">MSTTPPLSKATGYGVVVGLGFLFAFGMMLTTFVLRRYNNELQTSEVFSTAGRTVKSGLVSSAVVSSWTWAATLLQSSSVTYKYGVSGAFWYASGATVQIILFATLAIELKKKAPNAHTFLEGIRARYGAATHGVFITFGLMTNILVTAMLLTGGAAVVTSLTGVPTAAACFLLPIGVVLYTMFGGIKATFLTDYVHTVMILIIIFIFAFSAYATNANLGSPGAVYDAIAAASKRHPVNGNAQGSYLTMRSREGGIFFVINIVGNFGTVFMDNGYYNKAIAASPVHALPGYIAGGLSWFAIPFLAATTMGLSALALENNPVFPTYPNRMATADVTAGLVLPNASVALLGSGGAAATLLLIFMAVTSAMSAELIAVSSIWTYDIYQTYINPTASGRRLIYMSHASCVVYAIIMAAFSTGLHYAGISMGYLYLLMGVIISGAVLPASLTLLSAHQSRLAATLSPPLALTCSLIGWLVTAKRESGHLSVATTGANNPMLVGNVVSLLAPLIFVPLLSFLPGLRDPKPYDWQSMQEIRKPDDSDLTSAAHVDPEALPGAQQTHDPSTAASEAAEESRLLTRASKRARYLTVFLALSFLVLWPMPMYGSRYIFSRQFFTGWIVVGILWLFCSAFVVGVYPVVEGRHTIVRTVRAVWRDVSGRGGGGVVVHGRATIAETAEVEVEKDVRKGGETPPEKAVEG</sequence>
<evidence type="ECO:0000256" key="7">
    <source>
        <dbReference type="RuleBase" id="RU362091"/>
    </source>
</evidence>
<feature type="transmembrane region" description="Helical" evidence="8">
    <location>
        <begin position="404"/>
        <end position="421"/>
    </location>
</feature>
<dbReference type="EMBL" id="NAJL01000003">
    <property type="protein sequence ID" value="TKA33291.1"/>
    <property type="molecule type" value="Genomic_DNA"/>
</dbReference>
<evidence type="ECO:0000256" key="5">
    <source>
        <dbReference type="ARBA" id="ARBA00022989"/>
    </source>
</evidence>
<reference evidence="9 10" key="1">
    <citation type="submission" date="2017-03" db="EMBL/GenBank/DDBJ databases">
        <title>Genomes of endolithic fungi from Antarctica.</title>
        <authorList>
            <person name="Coleine C."/>
            <person name="Masonjones S."/>
            <person name="Stajich J.E."/>
        </authorList>
    </citation>
    <scope>NUCLEOTIDE SEQUENCE [LARGE SCALE GENOMIC DNA]</scope>
    <source>
        <strain evidence="9 10">CCFEE 6315</strain>
    </source>
</reference>
<dbReference type="GO" id="GO:0015489">
    <property type="term" value="F:putrescine transmembrane transporter activity"/>
    <property type="evidence" value="ECO:0007669"/>
    <property type="project" value="TreeGrafter"/>
</dbReference>
<dbReference type="GO" id="GO:0005886">
    <property type="term" value="C:plasma membrane"/>
    <property type="evidence" value="ECO:0007669"/>
    <property type="project" value="TreeGrafter"/>
</dbReference>
<keyword evidence="6 8" id="KW-0472">Membrane</keyword>
<dbReference type="PANTHER" id="PTHR46154">
    <property type="match status" value="1"/>
</dbReference>
<evidence type="ECO:0000256" key="4">
    <source>
        <dbReference type="ARBA" id="ARBA00022692"/>
    </source>
</evidence>
<proteinExistence type="inferred from homology"/>
<evidence type="ECO:0000313" key="10">
    <source>
        <dbReference type="Proteomes" id="UP000308549"/>
    </source>
</evidence>